<accession>A0A7H0H6V5</accession>
<organism evidence="3 4">
    <name type="scientific">Tessaracoccus defluvii</name>
    <dbReference type="NCBI Taxonomy" id="1285901"/>
    <lineage>
        <taxon>Bacteria</taxon>
        <taxon>Bacillati</taxon>
        <taxon>Actinomycetota</taxon>
        <taxon>Actinomycetes</taxon>
        <taxon>Propionibacteriales</taxon>
        <taxon>Propionibacteriaceae</taxon>
        <taxon>Tessaracoccus</taxon>
    </lineage>
</organism>
<reference evidence="3 4" key="1">
    <citation type="submission" date="2020-08" db="EMBL/GenBank/DDBJ databases">
        <title>Genome sequence of Tessaracoccus defluvii JCM 17540T.</title>
        <authorList>
            <person name="Hyun D.-W."/>
            <person name="Bae J.-W."/>
        </authorList>
    </citation>
    <scope>NUCLEOTIDE SEQUENCE [LARGE SCALE GENOMIC DNA]</scope>
    <source>
        <strain evidence="3 4">JCM 17540</strain>
    </source>
</reference>
<dbReference type="EMBL" id="CP060789">
    <property type="protein sequence ID" value="QNP56271.1"/>
    <property type="molecule type" value="Genomic_DNA"/>
</dbReference>
<keyword evidence="2" id="KW-1133">Transmembrane helix</keyword>
<evidence type="ECO:0000256" key="1">
    <source>
        <dbReference type="SAM" id="MobiDB-lite"/>
    </source>
</evidence>
<dbReference type="KEGG" id="tdf:H9L22_01970"/>
<dbReference type="AlphaFoldDB" id="A0A7H0H6V5"/>
<feature type="transmembrane region" description="Helical" evidence="2">
    <location>
        <begin position="72"/>
        <end position="95"/>
    </location>
</feature>
<feature type="region of interest" description="Disordered" evidence="1">
    <location>
        <begin position="1"/>
        <end position="61"/>
    </location>
</feature>
<dbReference type="RefSeq" id="WP_187721383.1">
    <property type="nucleotide sequence ID" value="NZ_BAABBL010000001.1"/>
</dbReference>
<dbReference type="Proteomes" id="UP000516117">
    <property type="component" value="Chromosome"/>
</dbReference>
<keyword evidence="2" id="KW-0812">Transmembrane</keyword>
<dbReference type="InterPro" id="IPR007343">
    <property type="entry name" value="Uncharacterised_pept_Zn_put"/>
</dbReference>
<evidence type="ECO:0000313" key="3">
    <source>
        <dbReference type="EMBL" id="QNP56271.1"/>
    </source>
</evidence>
<proteinExistence type="predicted"/>
<evidence type="ECO:0000313" key="4">
    <source>
        <dbReference type="Proteomes" id="UP000516117"/>
    </source>
</evidence>
<protein>
    <submittedName>
        <fullName evidence="3">Neutral zinc metallopeptidase</fullName>
    </submittedName>
</protein>
<feature type="compositionally biased region" description="Low complexity" evidence="1">
    <location>
        <begin position="120"/>
        <end position="130"/>
    </location>
</feature>
<gene>
    <name evidence="3" type="ORF">H9L22_01970</name>
</gene>
<dbReference type="Pfam" id="PF04228">
    <property type="entry name" value="Zn_peptidase"/>
    <property type="match status" value="1"/>
</dbReference>
<sequence length="388" mass="40851">MTTAGESSAPEGEQPIRPAAPPPMVPGQWSYTPMAARAVVDPPTAVGPPDPHSRLAWQPAPPEPGPTFSMRVGIAAVALTVVVALVIVVVTLLAAPETAVTPVPTPTGSDTPVPSPPPSGTATASTTPATPEVPPPAPLPGITVSIDPAPRRWVLPAQAWAPLAVPDAAGPYADIGGPLTHVPPPTITGCPQPGLLRGEEAWREAVRAQWSCVHAAWVPIFEQLGWPTAEPEVQFYPGAGSKSECGYVEAPAFYCAEGTGTAYFGGEHLEMAGGWDLAVNEMVNHEYGHHLQNLSGITAAKLDGPGGSLAERRAELQATCWSAMMTYNNRSFEFDGDDFDSWNQRLASMLEDTTHGRRASLVYWGSRGLYATTVGDCNTWGVEEGMVE</sequence>
<keyword evidence="2" id="KW-0472">Membrane</keyword>
<evidence type="ECO:0000256" key="2">
    <source>
        <dbReference type="SAM" id="Phobius"/>
    </source>
</evidence>
<keyword evidence="4" id="KW-1185">Reference proteome</keyword>
<name>A0A7H0H6V5_9ACTN</name>
<feature type="compositionally biased region" description="Low complexity" evidence="1">
    <location>
        <begin position="100"/>
        <end position="112"/>
    </location>
</feature>
<feature type="region of interest" description="Disordered" evidence="1">
    <location>
        <begin position="100"/>
        <end position="142"/>
    </location>
</feature>